<proteinExistence type="predicted"/>
<evidence type="ECO:0000313" key="3">
    <source>
        <dbReference type="Proteomes" id="UP001278766"/>
    </source>
</evidence>
<dbReference type="Gene3D" id="3.40.50.1820">
    <property type="entry name" value="alpha/beta hydrolase"/>
    <property type="match status" value="1"/>
</dbReference>
<dbReference type="PANTHER" id="PTHR22946:SF0">
    <property type="entry name" value="DIENELACTONE HYDROLASE DOMAIN-CONTAINING PROTEIN"/>
    <property type="match status" value="1"/>
</dbReference>
<protein>
    <submittedName>
        <fullName evidence="2">Uncharacterized protein</fullName>
    </submittedName>
</protein>
<dbReference type="Proteomes" id="UP001278766">
    <property type="component" value="Unassembled WGS sequence"/>
</dbReference>
<dbReference type="InterPro" id="IPR029058">
    <property type="entry name" value="AB_hydrolase_fold"/>
</dbReference>
<evidence type="ECO:0000313" key="2">
    <source>
        <dbReference type="EMBL" id="KAK3299165.1"/>
    </source>
</evidence>
<dbReference type="AlphaFoldDB" id="A0AAE0LVR9"/>
<feature type="compositionally biased region" description="Gly residues" evidence="1">
    <location>
        <begin position="89"/>
        <end position="103"/>
    </location>
</feature>
<evidence type="ECO:0000256" key="1">
    <source>
        <dbReference type="SAM" id="MobiDB-lite"/>
    </source>
</evidence>
<keyword evidence="3" id="KW-1185">Reference proteome</keyword>
<sequence length="379" mass="40557">MPLEAHTTLPNPPKISMRTLQISGLLVDVYGLAELPPTATHVSCLWLHHPRGRRKEDMADIAARCVGAWNGGGGGDGDDAGQVSAAAAAGGGDGGGNGEGGGRGRVRTRGLVALAYDQRNHGTRVVDEAANGSWREGNAMHALDMFGVVQGMVADQRVMLDLIEGYLNRNFGGEKKIDQHLALGVSLGGHSVWQLMFADPRVTAGVVVIGCPDYMNLLSDRARLSKLSTYSAQDSGASFIGSMDFPPSLVDACNKLDPKAIFFGTSPVPNAKASTANDETARQILRDRLQGKRLLLCSGGEDKLVPYRCSEPFLQWFKQAAGSWFKEEDVSVDDRVYPGVGHSFSADMVTDSVQFVVDAVSDADQRLSVKSDEQRPSKI</sequence>
<comment type="caution">
    <text evidence="2">The sequence shown here is derived from an EMBL/GenBank/DDBJ whole genome shotgun (WGS) entry which is preliminary data.</text>
</comment>
<reference evidence="2" key="1">
    <citation type="journal article" date="2023" name="Mol. Phylogenet. Evol.">
        <title>Genome-scale phylogeny and comparative genomics of the fungal order Sordariales.</title>
        <authorList>
            <person name="Hensen N."/>
            <person name="Bonometti L."/>
            <person name="Westerberg I."/>
            <person name="Brannstrom I.O."/>
            <person name="Guillou S."/>
            <person name="Cros-Aarteil S."/>
            <person name="Calhoun S."/>
            <person name="Haridas S."/>
            <person name="Kuo A."/>
            <person name="Mondo S."/>
            <person name="Pangilinan J."/>
            <person name="Riley R."/>
            <person name="LaButti K."/>
            <person name="Andreopoulos B."/>
            <person name="Lipzen A."/>
            <person name="Chen C."/>
            <person name="Yan M."/>
            <person name="Daum C."/>
            <person name="Ng V."/>
            <person name="Clum A."/>
            <person name="Steindorff A."/>
            <person name="Ohm R.A."/>
            <person name="Martin F."/>
            <person name="Silar P."/>
            <person name="Natvig D.O."/>
            <person name="Lalanne C."/>
            <person name="Gautier V."/>
            <person name="Ament-Velasquez S.L."/>
            <person name="Kruys A."/>
            <person name="Hutchinson M.I."/>
            <person name="Powell A.J."/>
            <person name="Barry K."/>
            <person name="Miller A.N."/>
            <person name="Grigoriev I.V."/>
            <person name="Debuchy R."/>
            <person name="Gladieux P."/>
            <person name="Hiltunen Thoren M."/>
            <person name="Johannesson H."/>
        </authorList>
    </citation>
    <scope>NUCLEOTIDE SEQUENCE</scope>
    <source>
        <strain evidence="2">CBS 168.71</strain>
    </source>
</reference>
<dbReference type="InterPro" id="IPR050261">
    <property type="entry name" value="FrsA_esterase"/>
</dbReference>
<dbReference type="EMBL" id="JAUEPN010000002">
    <property type="protein sequence ID" value="KAK3299165.1"/>
    <property type="molecule type" value="Genomic_DNA"/>
</dbReference>
<gene>
    <name evidence="2" type="ORF">B0H64DRAFT_93393</name>
</gene>
<dbReference type="PANTHER" id="PTHR22946">
    <property type="entry name" value="DIENELACTONE HYDROLASE DOMAIN-CONTAINING PROTEIN-RELATED"/>
    <property type="match status" value="1"/>
</dbReference>
<name>A0AAE0LVR9_9PEZI</name>
<dbReference type="RefSeq" id="XP_062662679.1">
    <property type="nucleotide sequence ID" value="XM_062808990.1"/>
</dbReference>
<dbReference type="GeneID" id="87845938"/>
<dbReference type="SUPFAM" id="SSF53474">
    <property type="entry name" value="alpha/beta-Hydrolases"/>
    <property type="match status" value="1"/>
</dbReference>
<feature type="region of interest" description="Disordered" evidence="1">
    <location>
        <begin position="76"/>
        <end position="103"/>
    </location>
</feature>
<organism evidence="2 3">
    <name type="scientific">Chaetomium fimeti</name>
    <dbReference type="NCBI Taxonomy" id="1854472"/>
    <lineage>
        <taxon>Eukaryota</taxon>
        <taxon>Fungi</taxon>
        <taxon>Dikarya</taxon>
        <taxon>Ascomycota</taxon>
        <taxon>Pezizomycotina</taxon>
        <taxon>Sordariomycetes</taxon>
        <taxon>Sordariomycetidae</taxon>
        <taxon>Sordariales</taxon>
        <taxon>Chaetomiaceae</taxon>
        <taxon>Chaetomium</taxon>
    </lineage>
</organism>
<accession>A0AAE0LVR9</accession>
<reference evidence="2" key="2">
    <citation type="submission" date="2023-06" db="EMBL/GenBank/DDBJ databases">
        <authorList>
            <consortium name="Lawrence Berkeley National Laboratory"/>
            <person name="Haridas S."/>
            <person name="Hensen N."/>
            <person name="Bonometti L."/>
            <person name="Westerberg I."/>
            <person name="Brannstrom I.O."/>
            <person name="Guillou S."/>
            <person name="Cros-Aarteil S."/>
            <person name="Calhoun S."/>
            <person name="Kuo A."/>
            <person name="Mondo S."/>
            <person name="Pangilinan J."/>
            <person name="Riley R."/>
            <person name="Labutti K."/>
            <person name="Andreopoulos B."/>
            <person name="Lipzen A."/>
            <person name="Chen C."/>
            <person name="Yanf M."/>
            <person name="Daum C."/>
            <person name="Ng V."/>
            <person name="Clum A."/>
            <person name="Steindorff A."/>
            <person name="Ohm R."/>
            <person name="Martin F."/>
            <person name="Silar P."/>
            <person name="Natvig D."/>
            <person name="Lalanne C."/>
            <person name="Gautier V."/>
            <person name="Ament-Velasquez S.L."/>
            <person name="Kruys A."/>
            <person name="Hutchinson M.I."/>
            <person name="Powell A.J."/>
            <person name="Barry K."/>
            <person name="Miller A.N."/>
            <person name="Grigoriev I.V."/>
            <person name="Debuchy R."/>
            <person name="Gladieux P."/>
            <person name="Thoren M.H."/>
            <person name="Johannesson H."/>
        </authorList>
    </citation>
    <scope>NUCLEOTIDE SEQUENCE</scope>
    <source>
        <strain evidence="2">CBS 168.71</strain>
    </source>
</reference>